<dbReference type="EMBL" id="JBHUDX010000019">
    <property type="protein sequence ID" value="MFD1658073.1"/>
    <property type="molecule type" value="Genomic_DNA"/>
</dbReference>
<protein>
    <submittedName>
        <fullName evidence="1">Uncharacterized protein</fullName>
    </submittedName>
</protein>
<gene>
    <name evidence="1" type="ORF">ACFSL4_07545</name>
</gene>
<dbReference type="Proteomes" id="UP001597261">
    <property type="component" value="Unassembled WGS sequence"/>
</dbReference>
<feature type="non-terminal residue" evidence="1">
    <location>
        <position position="1"/>
    </location>
</feature>
<sequence>NGLAGAELPPEVRRAMARGGGHVARQTAEELRRYWDLAFAPHWAAAKATLGSEVDRCAGVLARHGAAELFNSLHPGIRWADGTLRVDSRFTVELAVPLVVVVPSLVAAGPGMAVDPVRGGRQPPMVAFPVRGAATAPATPSTERARLLGPTRAGLLAGPASPPWPARRARGCS</sequence>
<comment type="caution">
    <text evidence="1">The sequence shown here is derived from an EMBL/GenBank/DDBJ whole genome shotgun (WGS) entry which is preliminary data.</text>
</comment>
<evidence type="ECO:0000313" key="2">
    <source>
        <dbReference type="Proteomes" id="UP001597261"/>
    </source>
</evidence>
<keyword evidence="2" id="KW-1185">Reference proteome</keyword>
<proteinExistence type="predicted"/>
<reference evidence="2" key="1">
    <citation type="journal article" date="2019" name="Int. J. Syst. Evol. Microbiol.">
        <title>The Global Catalogue of Microorganisms (GCM) 10K type strain sequencing project: providing services to taxonomists for standard genome sequencing and annotation.</title>
        <authorList>
            <consortium name="The Broad Institute Genomics Platform"/>
            <consortium name="The Broad Institute Genome Sequencing Center for Infectious Disease"/>
            <person name="Wu L."/>
            <person name="Ma J."/>
        </authorList>
    </citation>
    <scope>NUCLEOTIDE SEQUENCE [LARGE SCALE GENOMIC DNA]</scope>
    <source>
        <strain evidence="2">CGMCC 1.12470</strain>
    </source>
</reference>
<accession>A0ABW4ING4</accession>
<organism evidence="1 2">
    <name type="scientific">Streptomyces caeni</name>
    <dbReference type="NCBI Taxonomy" id="2307231"/>
    <lineage>
        <taxon>Bacteria</taxon>
        <taxon>Bacillati</taxon>
        <taxon>Actinomycetota</taxon>
        <taxon>Actinomycetes</taxon>
        <taxon>Kitasatosporales</taxon>
        <taxon>Streptomycetaceae</taxon>
        <taxon>Streptomyces</taxon>
    </lineage>
</organism>
<evidence type="ECO:0000313" key="1">
    <source>
        <dbReference type="EMBL" id="MFD1658073.1"/>
    </source>
</evidence>
<name>A0ABW4ING4_9ACTN</name>